<evidence type="ECO:0000256" key="1">
    <source>
        <dbReference type="SAM" id="SignalP"/>
    </source>
</evidence>
<reference evidence="2" key="1">
    <citation type="journal article" date="2009" name="Plant Mol. Biol.">
        <title>Insights into corn genes derived from large-scale cDNA sequencing.</title>
        <authorList>
            <person name="Alexandrov N.N."/>
            <person name="Brover V.V."/>
            <person name="Freidin S."/>
            <person name="Troukhan M.E."/>
            <person name="Tatarinova T.V."/>
            <person name="Zhang H."/>
            <person name="Swaller T.J."/>
            <person name="Lu Y.P."/>
            <person name="Bouck J."/>
            <person name="Flavell R.B."/>
            <person name="Feldmann K.A."/>
        </authorList>
    </citation>
    <scope>NUCLEOTIDE SEQUENCE</scope>
</reference>
<sequence length="100" mass="10474">MVKEPRHMMVINTSSSRLLLTLLLLEFAAVAVPAMASTVVAGMVFCDQCKDGARGLFDYPLYGARVAIQCGGGCNVCGSGFRQTGTASTSKSAPRKKAVS</sequence>
<name>B6UFG0_MAIZE</name>
<keyword evidence="1" id="KW-0732">Signal</keyword>
<dbReference type="AlphaFoldDB" id="B6UFG0"/>
<dbReference type="EMBL" id="EU975975">
    <property type="protein sequence ID" value="ACG48093.1"/>
    <property type="molecule type" value="mRNA"/>
</dbReference>
<accession>B6UFG0</accession>
<protein>
    <submittedName>
        <fullName evidence="2">Uncharacterized protein</fullName>
    </submittedName>
</protein>
<proteinExistence type="evidence at transcript level"/>
<organism evidence="2">
    <name type="scientific">Zea mays</name>
    <name type="common">Maize</name>
    <dbReference type="NCBI Taxonomy" id="4577"/>
    <lineage>
        <taxon>Eukaryota</taxon>
        <taxon>Viridiplantae</taxon>
        <taxon>Streptophyta</taxon>
        <taxon>Embryophyta</taxon>
        <taxon>Tracheophyta</taxon>
        <taxon>Spermatophyta</taxon>
        <taxon>Magnoliopsida</taxon>
        <taxon>Liliopsida</taxon>
        <taxon>Poales</taxon>
        <taxon>Poaceae</taxon>
        <taxon>PACMAD clade</taxon>
        <taxon>Panicoideae</taxon>
        <taxon>Andropogonodae</taxon>
        <taxon>Andropogoneae</taxon>
        <taxon>Tripsacinae</taxon>
        <taxon>Zea</taxon>
    </lineage>
</organism>
<feature type="signal peptide" evidence="1">
    <location>
        <begin position="1"/>
        <end position="36"/>
    </location>
</feature>
<evidence type="ECO:0000313" key="2">
    <source>
        <dbReference type="EMBL" id="ACG48093.1"/>
    </source>
</evidence>
<feature type="chain" id="PRO_5002850717" evidence="1">
    <location>
        <begin position="37"/>
        <end position="100"/>
    </location>
</feature>